<evidence type="ECO:0000313" key="2">
    <source>
        <dbReference type="Proteomes" id="UP000003299"/>
    </source>
</evidence>
<name>F0BJU5_9XANT</name>
<gene>
    <name evidence="1" type="ORF">XVE_4556</name>
</gene>
<sequence>GGGGAGGAPPAAAIGGSGFVPAALVVGDALLMSKAFDKGADLLDNRAIYHQTDKAGVEWQFNGRNWQREAAIDRAQEGRRTLGEQPVVASYEKSQELGALANAKAVELALCKAPPPQDPFNLPARA</sequence>
<dbReference type="AlphaFoldDB" id="F0BJU5"/>
<reference evidence="1 2" key="1">
    <citation type="journal article" date="2011" name="BMC Genomics">
        <title>Comparative genomics reveals diversity among xanthomonads infecting tomato and pepper.</title>
        <authorList>
            <person name="Potnis N."/>
            <person name="Krasileva K."/>
            <person name="Chow V."/>
            <person name="Almeida N.F."/>
            <person name="Patil P.B."/>
            <person name="Ryan R.P."/>
            <person name="Sharlach M."/>
            <person name="Behlau F."/>
            <person name="Dow J.M."/>
            <person name="Momol M.T."/>
            <person name="White F.F."/>
            <person name="Preston J.F."/>
            <person name="Vinatzer B.A."/>
            <person name="Koebnik R."/>
            <person name="Setubal J.C."/>
            <person name="Norman D.J."/>
            <person name="Staskawicz B.J."/>
            <person name="Jones J.B."/>
        </authorList>
    </citation>
    <scope>NUCLEOTIDE SEQUENCE [LARGE SCALE GENOMIC DNA]</scope>
    <source>
        <strain evidence="1 2">ATCC 35937</strain>
    </source>
</reference>
<dbReference type="EMBL" id="AEQV01000231">
    <property type="protein sequence ID" value="EGD07253.1"/>
    <property type="molecule type" value="Genomic_DNA"/>
</dbReference>
<accession>F0BJU5</accession>
<comment type="caution">
    <text evidence="1">The sequence shown here is derived from an EMBL/GenBank/DDBJ whole genome shotgun (WGS) entry which is preliminary data.</text>
</comment>
<protein>
    <submittedName>
        <fullName evidence="1">Uncharacterized protein</fullName>
    </submittedName>
</protein>
<feature type="non-terminal residue" evidence="1">
    <location>
        <position position="126"/>
    </location>
</feature>
<proteinExistence type="predicted"/>
<organism evidence="1 2">
    <name type="scientific">Xanthomonas vesicatoria ATCC 35937</name>
    <dbReference type="NCBI Taxonomy" id="925775"/>
    <lineage>
        <taxon>Bacteria</taxon>
        <taxon>Pseudomonadati</taxon>
        <taxon>Pseudomonadota</taxon>
        <taxon>Gammaproteobacteria</taxon>
        <taxon>Lysobacterales</taxon>
        <taxon>Lysobacteraceae</taxon>
        <taxon>Xanthomonas</taxon>
    </lineage>
</organism>
<dbReference type="Proteomes" id="UP000003299">
    <property type="component" value="Unassembled WGS sequence"/>
</dbReference>
<evidence type="ECO:0000313" key="1">
    <source>
        <dbReference type="EMBL" id="EGD07253.1"/>
    </source>
</evidence>
<feature type="non-terminal residue" evidence="1">
    <location>
        <position position="1"/>
    </location>
</feature>
<dbReference type="eggNOG" id="COG2771">
    <property type="taxonomic scope" value="Bacteria"/>
</dbReference>